<dbReference type="InterPro" id="IPR016796">
    <property type="entry name" value="UCP021774"/>
</dbReference>
<evidence type="ECO:0000259" key="1">
    <source>
        <dbReference type="Pfam" id="PF03625"/>
    </source>
</evidence>
<sequence>MSNYAMKTILSGDLIEVRTRAVEALKAQGFGILSEIDVQKTLKEKLGLEYEPYLILGACNPNLARQALDTDRDIGLLLPCNVVLRQLEGEVEVSILDPEAMFSLTEEATRRQLEPLAQEARVRLSRALQTLEEAP</sequence>
<feature type="domain" description="DUF302" evidence="1">
    <location>
        <begin position="36"/>
        <end position="98"/>
    </location>
</feature>
<name>A0A399DWB7_9DEIN</name>
<reference evidence="2 3" key="1">
    <citation type="submission" date="2018-08" db="EMBL/GenBank/DDBJ databases">
        <title>Meiothermus cateniformans JCM 15151 genome sequencing project.</title>
        <authorList>
            <person name="Da Costa M.S."/>
            <person name="Albuquerque L."/>
            <person name="Raposo P."/>
            <person name="Froufe H.J.C."/>
            <person name="Barroso C.S."/>
            <person name="Egas C."/>
        </authorList>
    </citation>
    <scope>NUCLEOTIDE SEQUENCE [LARGE SCALE GENOMIC DNA]</scope>
    <source>
        <strain evidence="2 3">JCM 15151</strain>
    </source>
</reference>
<dbReference type="Gene3D" id="3.30.310.70">
    <property type="entry name" value="TT1751-like domain"/>
    <property type="match status" value="1"/>
</dbReference>
<dbReference type="PIRSF" id="PIRSF021774">
    <property type="entry name" value="UCP021774"/>
    <property type="match status" value="1"/>
</dbReference>
<dbReference type="EMBL" id="QWKX01000042">
    <property type="protein sequence ID" value="RIH76475.1"/>
    <property type="molecule type" value="Genomic_DNA"/>
</dbReference>
<dbReference type="SUPFAM" id="SSF103247">
    <property type="entry name" value="TT1751-like"/>
    <property type="match status" value="1"/>
</dbReference>
<dbReference type="InterPro" id="IPR035923">
    <property type="entry name" value="TT1751-like_sf"/>
</dbReference>
<dbReference type="Proteomes" id="UP000266089">
    <property type="component" value="Unassembled WGS sequence"/>
</dbReference>
<proteinExistence type="predicted"/>
<gene>
    <name evidence="2" type="ORF">Mcate_01747</name>
</gene>
<dbReference type="PANTHER" id="PTHR38342">
    <property type="entry name" value="SLR5037 PROTEIN"/>
    <property type="match status" value="1"/>
</dbReference>
<dbReference type="PANTHER" id="PTHR38342:SF1">
    <property type="entry name" value="SLR5037 PROTEIN"/>
    <property type="match status" value="1"/>
</dbReference>
<protein>
    <recommendedName>
        <fullName evidence="1">DUF302 domain-containing protein</fullName>
    </recommendedName>
</protein>
<organism evidence="2 3">
    <name type="scientific">Meiothermus taiwanensis</name>
    <dbReference type="NCBI Taxonomy" id="172827"/>
    <lineage>
        <taxon>Bacteria</taxon>
        <taxon>Thermotogati</taxon>
        <taxon>Deinococcota</taxon>
        <taxon>Deinococci</taxon>
        <taxon>Thermales</taxon>
        <taxon>Thermaceae</taxon>
        <taxon>Meiothermus</taxon>
    </lineage>
</organism>
<dbReference type="AlphaFoldDB" id="A0A399DWB7"/>
<comment type="caution">
    <text evidence="2">The sequence shown here is derived from an EMBL/GenBank/DDBJ whole genome shotgun (WGS) entry which is preliminary data.</text>
</comment>
<evidence type="ECO:0000313" key="2">
    <source>
        <dbReference type="EMBL" id="RIH76475.1"/>
    </source>
</evidence>
<evidence type="ECO:0000313" key="3">
    <source>
        <dbReference type="Proteomes" id="UP000266089"/>
    </source>
</evidence>
<dbReference type="CDD" id="cd14797">
    <property type="entry name" value="DUF302"/>
    <property type="match status" value="1"/>
</dbReference>
<dbReference type="InterPro" id="IPR005180">
    <property type="entry name" value="DUF302"/>
</dbReference>
<dbReference type="Pfam" id="PF03625">
    <property type="entry name" value="DUF302"/>
    <property type="match status" value="1"/>
</dbReference>
<accession>A0A399DWB7</accession>
<dbReference type="KEGG" id="mtai:Mtai_v1c29060"/>